<proteinExistence type="predicted"/>
<sequence length="157" mass="16706">MADSARKSARAAAGGPGPARPGIAHVTTGGNQRRRARVFPSDGFLALRAASHRLREIPGTAPGPTENHTVTYRKPTMCFVRTRERDRPVRTGPALQWWVGPSAGRQPGPRSRPSTEPSPPGITTGPHRVRPPGTHRPAHPGPPERGRPPIAEQAGSA</sequence>
<feature type="region of interest" description="Disordered" evidence="1">
    <location>
        <begin position="81"/>
        <end position="157"/>
    </location>
</feature>
<gene>
    <name evidence="2" type="ORF">GCM10018793_21750</name>
</gene>
<evidence type="ECO:0000256" key="1">
    <source>
        <dbReference type="SAM" id="MobiDB-lite"/>
    </source>
</evidence>
<dbReference type="AlphaFoldDB" id="A0A919G2B0"/>
<reference evidence="2" key="1">
    <citation type="journal article" date="2014" name="Int. J. Syst. Evol. Microbiol.">
        <title>Complete genome sequence of Corynebacterium casei LMG S-19264T (=DSM 44701T), isolated from a smear-ripened cheese.</title>
        <authorList>
            <consortium name="US DOE Joint Genome Institute (JGI-PGF)"/>
            <person name="Walter F."/>
            <person name="Albersmeier A."/>
            <person name="Kalinowski J."/>
            <person name="Ruckert C."/>
        </authorList>
    </citation>
    <scope>NUCLEOTIDE SEQUENCE</scope>
    <source>
        <strain evidence="2">JCM 5069</strain>
    </source>
</reference>
<protein>
    <submittedName>
        <fullName evidence="2">Uncharacterized protein</fullName>
    </submittedName>
</protein>
<dbReference type="EMBL" id="BNCD01000005">
    <property type="protein sequence ID" value="GHH76324.1"/>
    <property type="molecule type" value="Genomic_DNA"/>
</dbReference>
<comment type="caution">
    <text evidence="2">The sequence shown here is derived from an EMBL/GenBank/DDBJ whole genome shotgun (WGS) entry which is preliminary data.</text>
</comment>
<keyword evidence="3" id="KW-1185">Reference proteome</keyword>
<accession>A0A919G2B0</accession>
<reference evidence="2" key="2">
    <citation type="submission" date="2020-09" db="EMBL/GenBank/DDBJ databases">
        <authorList>
            <person name="Sun Q."/>
            <person name="Ohkuma M."/>
        </authorList>
    </citation>
    <scope>NUCLEOTIDE SEQUENCE</scope>
    <source>
        <strain evidence="2">JCM 5069</strain>
    </source>
</reference>
<dbReference type="Proteomes" id="UP000603708">
    <property type="component" value="Unassembled WGS sequence"/>
</dbReference>
<evidence type="ECO:0000313" key="2">
    <source>
        <dbReference type="EMBL" id="GHH76324.1"/>
    </source>
</evidence>
<feature type="region of interest" description="Disordered" evidence="1">
    <location>
        <begin position="55"/>
        <end position="74"/>
    </location>
</feature>
<organism evidence="2 3">
    <name type="scientific">Streptomyces sulfonofaciens</name>
    <dbReference type="NCBI Taxonomy" id="68272"/>
    <lineage>
        <taxon>Bacteria</taxon>
        <taxon>Bacillati</taxon>
        <taxon>Actinomycetota</taxon>
        <taxon>Actinomycetes</taxon>
        <taxon>Kitasatosporales</taxon>
        <taxon>Streptomycetaceae</taxon>
        <taxon>Streptomyces</taxon>
    </lineage>
</organism>
<name>A0A919G2B0_9ACTN</name>
<feature type="region of interest" description="Disordered" evidence="1">
    <location>
        <begin position="1"/>
        <end position="36"/>
    </location>
</feature>
<evidence type="ECO:0000313" key="3">
    <source>
        <dbReference type="Proteomes" id="UP000603708"/>
    </source>
</evidence>